<protein>
    <submittedName>
        <fullName evidence="3">Heat shock protein DnaJ-like</fullName>
    </submittedName>
</protein>
<dbReference type="PRINTS" id="PR00625">
    <property type="entry name" value="JDOMAIN"/>
</dbReference>
<dbReference type="Gene3D" id="2.60.260.20">
    <property type="entry name" value="Urease metallochaperone UreE, N-terminal domain"/>
    <property type="match status" value="2"/>
</dbReference>
<dbReference type="CDD" id="cd10747">
    <property type="entry name" value="DnaJ_C"/>
    <property type="match status" value="1"/>
</dbReference>
<dbReference type="CDD" id="cd06257">
    <property type="entry name" value="DnaJ"/>
    <property type="match status" value="1"/>
</dbReference>
<dbReference type="KEGG" id="fra:Francci3_2171"/>
<evidence type="ECO:0000313" key="3">
    <source>
        <dbReference type="EMBL" id="ABD11541.1"/>
    </source>
</evidence>
<dbReference type="GO" id="GO:0042026">
    <property type="term" value="P:protein refolding"/>
    <property type="evidence" value="ECO:0007669"/>
    <property type="project" value="TreeGrafter"/>
</dbReference>
<dbReference type="Proteomes" id="UP000001937">
    <property type="component" value="Chromosome"/>
</dbReference>
<evidence type="ECO:0000256" key="1">
    <source>
        <dbReference type="ARBA" id="ARBA00023186"/>
    </source>
</evidence>
<reference evidence="3 4" key="1">
    <citation type="journal article" date="2007" name="Genome Res.">
        <title>Genome characteristics of facultatively symbiotic Frankia sp. strains reflect host range and host plant biogeography.</title>
        <authorList>
            <person name="Normand P."/>
            <person name="Lapierre P."/>
            <person name="Tisa L.S."/>
            <person name="Gogarten J.P."/>
            <person name="Alloisio N."/>
            <person name="Bagnarol E."/>
            <person name="Bassi C.A."/>
            <person name="Berry A.M."/>
            <person name="Bickhart D.M."/>
            <person name="Choisne N."/>
            <person name="Couloux A."/>
            <person name="Cournoyer B."/>
            <person name="Cruveiller S."/>
            <person name="Daubin V."/>
            <person name="Demange N."/>
            <person name="Francino M.P."/>
            <person name="Goltsman E."/>
            <person name="Huang Y."/>
            <person name="Kopp O.R."/>
            <person name="Labarre L."/>
            <person name="Lapidus A."/>
            <person name="Lavire C."/>
            <person name="Marechal J."/>
            <person name="Martinez M."/>
            <person name="Mastronunzio J.E."/>
            <person name="Mullin B.C."/>
            <person name="Niemann J."/>
            <person name="Pujic P."/>
            <person name="Rawnsley T."/>
            <person name="Rouy Z."/>
            <person name="Schenowitz C."/>
            <person name="Sellstedt A."/>
            <person name="Tavares F."/>
            <person name="Tomkins J.P."/>
            <person name="Vallenet D."/>
            <person name="Valverde C."/>
            <person name="Wall L.G."/>
            <person name="Wang Y."/>
            <person name="Medigue C."/>
            <person name="Benson D.R."/>
        </authorList>
    </citation>
    <scope>NUCLEOTIDE SEQUENCE [LARGE SCALE GENOMIC DNA]</scope>
    <source>
        <strain evidence="4">DSM 45818 / CECT 9043 / CcI3</strain>
    </source>
</reference>
<feature type="domain" description="J" evidence="2">
    <location>
        <begin position="4"/>
        <end position="68"/>
    </location>
</feature>
<accession>Q2JB01</accession>
<dbReference type="InterPro" id="IPR008971">
    <property type="entry name" value="HSP40/DnaJ_pept-bd"/>
</dbReference>
<dbReference type="InterPro" id="IPR001623">
    <property type="entry name" value="DnaJ_domain"/>
</dbReference>
<dbReference type="EMBL" id="CP000249">
    <property type="protein sequence ID" value="ABD11541.1"/>
    <property type="molecule type" value="Genomic_DNA"/>
</dbReference>
<dbReference type="HOGENOM" id="CLU_017633_0_0_11"/>
<dbReference type="FunFam" id="2.60.260.20:FF:000013">
    <property type="entry name" value="DnaJ subfamily B member 11"/>
    <property type="match status" value="1"/>
</dbReference>
<dbReference type="PANTHER" id="PTHR43096">
    <property type="entry name" value="DNAJ HOMOLOG 1, MITOCHONDRIAL-RELATED"/>
    <property type="match status" value="1"/>
</dbReference>
<dbReference type="InterPro" id="IPR002939">
    <property type="entry name" value="DnaJ_C"/>
</dbReference>
<name>Q2JB01_FRACC</name>
<dbReference type="Gene3D" id="1.10.287.110">
    <property type="entry name" value="DnaJ domain"/>
    <property type="match status" value="1"/>
</dbReference>
<sequence>MAQDYYQLLGVGRGASAEEIQQAYRRLARRYHPDVNRGPEAEERFKEIGEAYRVLSDPKTRARYDRFGADFRRIPEDYDGRVTAGPDFGQAGRGWSRTGRVRAEPSFGGADFADGTDFADFADRGFGRAGPGGAGLGGSIFGDLFGDLFGAHGATGPIPGADQEAELELTVEEAYRGGRRQITLAGPGGSPRSYQVTIPRGVVEGQRVRLAGQGGRGSRHGQPGDLYLHVKIAPHPYYRLSGRDINVPLPVTPWEAALGARVPVTTPGGEIKVRVPAGSSSGRRLRLRGAGLPNPTGPPGDLHAEVRVAVPPALTARERALFEQLAAVSAFDPRT</sequence>
<evidence type="ECO:0000313" key="4">
    <source>
        <dbReference type="Proteomes" id="UP000001937"/>
    </source>
</evidence>
<dbReference type="InterPro" id="IPR036869">
    <property type="entry name" value="J_dom_sf"/>
</dbReference>
<dbReference type="PANTHER" id="PTHR43096:SF52">
    <property type="entry name" value="DNAJ HOMOLOG 1, MITOCHONDRIAL-RELATED"/>
    <property type="match status" value="1"/>
</dbReference>
<dbReference type="AlphaFoldDB" id="Q2JB01"/>
<keyword evidence="4" id="KW-1185">Reference proteome</keyword>
<organism evidence="3 4">
    <name type="scientific">Frankia casuarinae (strain DSM 45818 / CECT 9043 / HFP020203 / CcI3)</name>
    <dbReference type="NCBI Taxonomy" id="106370"/>
    <lineage>
        <taxon>Bacteria</taxon>
        <taxon>Bacillati</taxon>
        <taxon>Actinomycetota</taxon>
        <taxon>Actinomycetes</taxon>
        <taxon>Frankiales</taxon>
        <taxon>Frankiaceae</taxon>
        <taxon>Frankia</taxon>
    </lineage>
</organism>
<dbReference type="STRING" id="106370.Francci3_2171"/>
<dbReference type="Pfam" id="PF00226">
    <property type="entry name" value="DnaJ"/>
    <property type="match status" value="1"/>
</dbReference>
<dbReference type="SUPFAM" id="SSF46565">
    <property type="entry name" value="Chaperone J-domain"/>
    <property type="match status" value="1"/>
</dbReference>
<gene>
    <name evidence="3" type="ordered locus">Francci3_2171</name>
</gene>
<dbReference type="RefSeq" id="WP_011436588.1">
    <property type="nucleotide sequence ID" value="NC_007777.1"/>
</dbReference>
<evidence type="ECO:0000259" key="2">
    <source>
        <dbReference type="PROSITE" id="PS50076"/>
    </source>
</evidence>
<dbReference type="OrthoDB" id="9779889at2"/>
<dbReference type="GO" id="GO:0005737">
    <property type="term" value="C:cytoplasm"/>
    <property type="evidence" value="ECO:0007669"/>
    <property type="project" value="TreeGrafter"/>
</dbReference>
<dbReference type="SUPFAM" id="SSF49493">
    <property type="entry name" value="HSP40/DnaJ peptide-binding domain"/>
    <property type="match status" value="2"/>
</dbReference>
<dbReference type="PhylomeDB" id="Q2JB01"/>
<dbReference type="GO" id="GO:0051082">
    <property type="term" value="F:unfolded protein binding"/>
    <property type="evidence" value="ECO:0007669"/>
    <property type="project" value="InterPro"/>
</dbReference>
<keyword evidence="1" id="KW-0143">Chaperone</keyword>
<dbReference type="eggNOG" id="COG0484">
    <property type="taxonomic scope" value="Bacteria"/>
</dbReference>
<dbReference type="PROSITE" id="PS50076">
    <property type="entry name" value="DNAJ_2"/>
    <property type="match status" value="1"/>
</dbReference>
<keyword evidence="3" id="KW-0346">Stress response</keyword>
<proteinExistence type="predicted"/>
<dbReference type="Pfam" id="PF01556">
    <property type="entry name" value="DnaJ_C"/>
    <property type="match status" value="1"/>
</dbReference>
<dbReference type="SMART" id="SM00271">
    <property type="entry name" value="DnaJ"/>
    <property type="match status" value="1"/>
</dbReference>